<dbReference type="Pfam" id="PF02580">
    <property type="entry name" value="Tyr_Deacylase"/>
    <property type="match status" value="1"/>
</dbReference>
<dbReference type="EMBL" id="PCZS01000002">
    <property type="protein sequence ID" value="REB69195.1"/>
    <property type="molecule type" value="Genomic_DNA"/>
</dbReference>
<keyword evidence="2" id="KW-0694">RNA-binding</keyword>
<evidence type="ECO:0000256" key="1">
    <source>
        <dbReference type="ARBA" id="ARBA00009673"/>
    </source>
</evidence>
<organism evidence="3 4">
    <name type="scientific">Cutibacterium namnetense</name>
    <dbReference type="NCBI Taxonomy" id="1574624"/>
    <lineage>
        <taxon>Bacteria</taxon>
        <taxon>Bacillati</taxon>
        <taxon>Actinomycetota</taxon>
        <taxon>Actinomycetes</taxon>
        <taxon>Propionibacteriales</taxon>
        <taxon>Propionibacteriaceae</taxon>
        <taxon>Cutibacterium</taxon>
    </lineage>
</organism>
<name>A0ABX9I8R7_9ACTN</name>
<gene>
    <name evidence="2" type="primary">dtd</name>
    <name evidence="3" type="ORF">CP880_06985</name>
</gene>
<evidence type="ECO:0000256" key="2">
    <source>
        <dbReference type="HAMAP-Rule" id="MF_00518"/>
    </source>
</evidence>
<dbReference type="EC" id="3.1.1.-" evidence="2"/>
<dbReference type="PANTHER" id="PTHR10472">
    <property type="entry name" value="D-TYROSYL-TRNA TYR DEACYLASE"/>
    <property type="match status" value="1"/>
</dbReference>
<dbReference type="Proteomes" id="UP000256324">
    <property type="component" value="Unassembled WGS sequence"/>
</dbReference>
<dbReference type="InterPro" id="IPR023509">
    <property type="entry name" value="DTD-like_sf"/>
</dbReference>
<keyword evidence="2" id="KW-0378">Hydrolase</keyword>
<comment type="domain">
    <text evidence="2">A Gly-cisPro motif from one monomer fits into the active site of the other monomer to allow specific chiral rejection of L-amino acids.</text>
</comment>
<proteinExistence type="inferred from homology"/>
<dbReference type="EC" id="3.1.1.96" evidence="2"/>
<comment type="caution">
    <text evidence="3">The sequence shown here is derived from an EMBL/GenBank/DDBJ whole genome shotgun (WGS) entry which is preliminary data.</text>
</comment>
<dbReference type="InterPro" id="IPR003732">
    <property type="entry name" value="Daa-tRNA_deacyls_DTD"/>
</dbReference>
<comment type="subcellular location">
    <subcellularLocation>
        <location evidence="2">Cytoplasm</location>
    </subcellularLocation>
</comment>
<evidence type="ECO:0000313" key="3">
    <source>
        <dbReference type="EMBL" id="REB69195.1"/>
    </source>
</evidence>
<dbReference type="HAMAP" id="MF_00518">
    <property type="entry name" value="Deacylase_Dtd"/>
    <property type="match status" value="1"/>
</dbReference>
<comment type="catalytic activity">
    <reaction evidence="2">
        <text>glycyl-tRNA(Ala) + H2O = tRNA(Ala) + glycine + H(+)</text>
        <dbReference type="Rhea" id="RHEA:53744"/>
        <dbReference type="Rhea" id="RHEA-COMP:9657"/>
        <dbReference type="Rhea" id="RHEA-COMP:13640"/>
        <dbReference type="ChEBI" id="CHEBI:15377"/>
        <dbReference type="ChEBI" id="CHEBI:15378"/>
        <dbReference type="ChEBI" id="CHEBI:57305"/>
        <dbReference type="ChEBI" id="CHEBI:78442"/>
        <dbReference type="ChEBI" id="CHEBI:78522"/>
    </reaction>
</comment>
<comment type="catalytic activity">
    <reaction evidence="2">
        <text>a D-aminoacyl-tRNA + H2O = a tRNA + a D-alpha-amino acid + H(+)</text>
        <dbReference type="Rhea" id="RHEA:13953"/>
        <dbReference type="Rhea" id="RHEA-COMP:10123"/>
        <dbReference type="Rhea" id="RHEA-COMP:10124"/>
        <dbReference type="ChEBI" id="CHEBI:15377"/>
        <dbReference type="ChEBI" id="CHEBI:15378"/>
        <dbReference type="ChEBI" id="CHEBI:59871"/>
        <dbReference type="ChEBI" id="CHEBI:78442"/>
        <dbReference type="ChEBI" id="CHEBI:79333"/>
        <dbReference type="EC" id="3.1.1.96"/>
    </reaction>
</comment>
<reference evidence="3 4" key="1">
    <citation type="submission" date="2017-09" db="EMBL/GenBank/DDBJ databases">
        <authorList>
            <person name="Bumgarner R.E."/>
        </authorList>
    </citation>
    <scope>NUCLEOTIDE SEQUENCE [LARGE SCALE GENOMIC DNA]</scope>
    <source>
        <strain evidence="3 4">T34998</strain>
    </source>
</reference>
<sequence>MRVVVQRATSAEVVVEGRTVGSLTTPGLVVLVGVTGTDTAADAEKLAEKIWGLRILADEKSASDLDAPLLVVSQFTLYASTRKGRRPSWSAAAPGPVSEPLVDHFVAHLRSLGAHVETGIFGADMKVGLVNDGPMTILIDTDDWR</sequence>
<dbReference type="RefSeq" id="WP_063810833.1">
    <property type="nucleotide sequence ID" value="NZ_JARJNT010000002.1"/>
</dbReference>
<protein>
    <recommendedName>
        <fullName evidence="2">D-aminoacyl-tRNA deacylase</fullName>
        <shortName evidence="2">DTD</shortName>
        <ecNumber evidence="2">3.1.1.96</ecNumber>
    </recommendedName>
    <alternativeName>
        <fullName evidence="2">Gly-tRNA(Ala) deacylase</fullName>
        <ecNumber evidence="2">3.1.1.-</ecNumber>
    </alternativeName>
</protein>
<dbReference type="PANTHER" id="PTHR10472:SF5">
    <property type="entry name" value="D-AMINOACYL-TRNA DEACYLASE 1"/>
    <property type="match status" value="1"/>
</dbReference>
<accession>A0ABX9I8R7</accession>
<dbReference type="NCBIfam" id="TIGR00256">
    <property type="entry name" value="D-aminoacyl-tRNA deacylase"/>
    <property type="match status" value="1"/>
</dbReference>
<keyword evidence="2" id="KW-0820">tRNA-binding</keyword>
<keyword evidence="4" id="KW-1185">Reference proteome</keyword>
<evidence type="ECO:0000313" key="4">
    <source>
        <dbReference type="Proteomes" id="UP000256324"/>
    </source>
</evidence>
<dbReference type="SUPFAM" id="SSF69500">
    <property type="entry name" value="DTD-like"/>
    <property type="match status" value="1"/>
</dbReference>
<feature type="short sequence motif" description="Gly-cisPro motif, important for rejection of L-amino acids" evidence="2">
    <location>
        <begin position="133"/>
        <end position="134"/>
    </location>
</feature>
<comment type="subunit">
    <text evidence="2">Homodimer.</text>
</comment>
<comment type="similarity">
    <text evidence="1 2">Belongs to the DTD family.</text>
</comment>
<dbReference type="Gene3D" id="3.50.80.10">
    <property type="entry name" value="D-tyrosyl-tRNA(Tyr) deacylase"/>
    <property type="match status" value="1"/>
</dbReference>
<comment type="function">
    <text evidence="2">An aminoacyl-tRNA editing enzyme that deacylates mischarged D-aminoacyl-tRNAs. Also deacylates mischarged glycyl-tRNA(Ala), protecting cells against glycine mischarging by AlaRS. Acts via tRNA-based rather than protein-based catalysis; rejects L-amino acids rather than detecting D-amino acids in the active site. By recycling D-aminoacyl-tRNA to D-amino acids and free tRNA molecules, this enzyme counteracts the toxicity associated with the formation of D-aminoacyl-tRNA entities in vivo and helps enforce protein L-homochirality.</text>
</comment>
<keyword evidence="2" id="KW-0963">Cytoplasm</keyword>